<protein>
    <submittedName>
        <fullName evidence="1">Uncharacterized protein</fullName>
    </submittedName>
</protein>
<dbReference type="RefSeq" id="WP_013768270.1">
    <property type="nucleotide sequence ID" value="NC_015510.1"/>
</dbReference>
<evidence type="ECO:0000313" key="1">
    <source>
        <dbReference type="EMBL" id="AEE53742.1"/>
    </source>
</evidence>
<dbReference type="HOGENOM" id="CLU_2342844_0_0_10"/>
<reference evidence="1 2" key="1">
    <citation type="journal article" date="2011" name="Stand. Genomic Sci.">
        <title>Complete genome sequence of Haliscomenobacter hydrossis type strain (O).</title>
        <authorList>
            <consortium name="US DOE Joint Genome Institute (JGI-PGF)"/>
            <person name="Daligault H."/>
            <person name="Lapidus A."/>
            <person name="Zeytun A."/>
            <person name="Nolan M."/>
            <person name="Lucas S."/>
            <person name="Del Rio T.G."/>
            <person name="Tice H."/>
            <person name="Cheng J.F."/>
            <person name="Tapia R."/>
            <person name="Han C."/>
            <person name="Goodwin L."/>
            <person name="Pitluck S."/>
            <person name="Liolios K."/>
            <person name="Pagani I."/>
            <person name="Ivanova N."/>
            <person name="Huntemann M."/>
            <person name="Mavromatis K."/>
            <person name="Mikhailova N."/>
            <person name="Pati A."/>
            <person name="Chen A."/>
            <person name="Palaniappan K."/>
            <person name="Land M."/>
            <person name="Hauser L."/>
            <person name="Brambilla E.M."/>
            <person name="Rohde M."/>
            <person name="Verbarg S."/>
            <person name="Goker M."/>
            <person name="Bristow J."/>
            <person name="Eisen J.A."/>
            <person name="Markowitz V."/>
            <person name="Hugenholtz P."/>
            <person name="Kyrpides N.C."/>
            <person name="Klenk H.P."/>
            <person name="Woyke T."/>
        </authorList>
    </citation>
    <scope>NUCLEOTIDE SEQUENCE [LARGE SCALE GENOMIC DNA]</scope>
    <source>
        <strain evidence="2">ATCC 27775 / DSM 1100 / LMG 10767 / O</strain>
    </source>
</reference>
<proteinExistence type="predicted"/>
<sequence>MGLELNNIVVAESRKRVDADVVYDSWWRPDYTAKFRIVSREEIPEENVKDLLNQIHDRKKDWKQGKKNQVLSLTGLNATAYILDYKETEVEPKDEAI</sequence>
<dbReference type="STRING" id="760192.Halhy_5919"/>
<gene>
    <name evidence="1" type="ordered locus">Halhy_5919</name>
</gene>
<keyword evidence="2" id="KW-1185">Reference proteome</keyword>
<dbReference type="EMBL" id="CP002691">
    <property type="protein sequence ID" value="AEE53742.1"/>
    <property type="molecule type" value="Genomic_DNA"/>
</dbReference>
<evidence type="ECO:0000313" key="2">
    <source>
        <dbReference type="Proteomes" id="UP000008461"/>
    </source>
</evidence>
<dbReference type="KEGG" id="hhy:Halhy_5919"/>
<accession>F4KZ88</accession>
<dbReference type="Proteomes" id="UP000008461">
    <property type="component" value="Chromosome"/>
</dbReference>
<dbReference type="AlphaFoldDB" id="F4KZ88"/>
<organism evidence="1 2">
    <name type="scientific">Haliscomenobacter hydrossis (strain ATCC 27775 / DSM 1100 / LMG 10767 / O)</name>
    <dbReference type="NCBI Taxonomy" id="760192"/>
    <lineage>
        <taxon>Bacteria</taxon>
        <taxon>Pseudomonadati</taxon>
        <taxon>Bacteroidota</taxon>
        <taxon>Saprospiria</taxon>
        <taxon>Saprospirales</taxon>
        <taxon>Haliscomenobacteraceae</taxon>
        <taxon>Haliscomenobacter</taxon>
    </lineage>
</organism>
<name>F4KZ88_HALH1</name>
<reference key="2">
    <citation type="submission" date="2011-04" db="EMBL/GenBank/DDBJ databases">
        <title>Complete sequence of chromosome of Haliscomenobacter hydrossis DSM 1100.</title>
        <authorList>
            <consortium name="US DOE Joint Genome Institute (JGI-PGF)"/>
            <person name="Lucas S."/>
            <person name="Han J."/>
            <person name="Lapidus A."/>
            <person name="Bruce D."/>
            <person name="Goodwin L."/>
            <person name="Pitluck S."/>
            <person name="Peters L."/>
            <person name="Kyrpides N."/>
            <person name="Mavromatis K."/>
            <person name="Ivanova N."/>
            <person name="Ovchinnikova G."/>
            <person name="Pagani I."/>
            <person name="Daligault H."/>
            <person name="Detter J.C."/>
            <person name="Han C."/>
            <person name="Land M."/>
            <person name="Hauser L."/>
            <person name="Markowitz V."/>
            <person name="Cheng J.-F."/>
            <person name="Hugenholtz P."/>
            <person name="Woyke T."/>
            <person name="Wu D."/>
            <person name="Verbarg S."/>
            <person name="Frueling A."/>
            <person name="Brambilla E."/>
            <person name="Klenk H.-P."/>
            <person name="Eisen J.A."/>
        </authorList>
    </citation>
    <scope>NUCLEOTIDE SEQUENCE</scope>
    <source>
        <strain>DSM 1100</strain>
    </source>
</reference>